<feature type="region of interest" description="Disordered" evidence="3">
    <location>
        <begin position="254"/>
        <end position="411"/>
    </location>
</feature>
<comment type="caution">
    <text evidence="5">The sequence shown here is derived from an EMBL/GenBank/DDBJ whole genome shotgun (WGS) entry which is preliminary data.</text>
</comment>
<dbReference type="EMBL" id="JQGA01000559">
    <property type="protein sequence ID" value="KGO74876.1"/>
    <property type="molecule type" value="Genomic_DNA"/>
</dbReference>
<feature type="domain" description="BCNT-C" evidence="4">
    <location>
        <begin position="484"/>
        <end position="564"/>
    </location>
</feature>
<proteinExistence type="inferred from homology"/>
<feature type="region of interest" description="Disordered" evidence="3">
    <location>
        <begin position="93"/>
        <end position="168"/>
    </location>
</feature>
<dbReference type="PANTHER" id="PTHR48407">
    <property type="entry name" value="CRANIOFACIAL DEVELOPMENT PROTEIN 1"/>
    <property type="match status" value="1"/>
</dbReference>
<feature type="compositionally biased region" description="Basic residues" evidence="3">
    <location>
        <begin position="306"/>
        <end position="317"/>
    </location>
</feature>
<organism evidence="5 6">
    <name type="scientific">Penicillium italicum</name>
    <name type="common">Blue mold</name>
    <dbReference type="NCBI Taxonomy" id="40296"/>
    <lineage>
        <taxon>Eukaryota</taxon>
        <taxon>Fungi</taxon>
        <taxon>Dikarya</taxon>
        <taxon>Ascomycota</taxon>
        <taxon>Pezizomycotina</taxon>
        <taxon>Eurotiomycetes</taxon>
        <taxon>Eurotiomycetidae</taxon>
        <taxon>Eurotiales</taxon>
        <taxon>Aspergillaceae</taxon>
        <taxon>Penicillium</taxon>
    </lineage>
</organism>
<name>A0A0A2L6S3_PENIT</name>
<dbReference type="GO" id="GO:0000812">
    <property type="term" value="C:Swr1 complex"/>
    <property type="evidence" value="ECO:0007669"/>
    <property type="project" value="TreeGrafter"/>
</dbReference>
<dbReference type="STRING" id="40296.A0A0A2L6S3"/>
<feature type="compositionally biased region" description="Acidic residues" evidence="3">
    <location>
        <begin position="234"/>
        <end position="245"/>
    </location>
</feature>
<reference evidence="5 6" key="1">
    <citation type="journal article" date="2015" name="Mol. Plant Microbe Interact.">
        <title>Genome, transcriptome, and functional analyses of Penicillium expansum provide new insights into secondary metabolism and pathogenicity.</title>
        <authorList>
            <person name="Ballester A.R."/>
            <person name="Marcet-Houben M."/>
            <person name="Levin E."/>
            <person name="Sela N."/>
            <person name="Selma-Lazaro C."/>
            <person name="Carmona L."/>
            <person name="Wisniewski M."/>
            <person name="Droby S."/>
            <person name="Gonzalez-Candelas L."/>
            <person name="Gabaldon T."/>
        </authorList>
    </citation>
    <scope>NUCLEOTIDE SEQUENCE [LARGE SCALE GENOMIC DNA]</scope>
    <source>
        <strain evidence="5 6">PHI-1</strain>
    </source>
</reference>
<feature type="compositionally biased region" description="Basic and acidic residues" evidence="3">
    <location>
        <begin position="295"/>
        <end position="305"/>
    </location>
</feature>
<evidence type="ECO:0000256" key="2">
    <source>
        <dbReference type="ARBA" id="ARBA00019138"/>
    </source>
</evidence>
<evidence type="ECO:0000259" key="4">
    <source>
        <dbReference type="PROSITE" id="PS51279"/>
    </source>
</evidence>
<feature type="compositionally biased region" description="Acidic residues" evidence="3">
    <location>
        <begin position="321"/>
        <end position="335"/>
    </location>
</feature>
<dbReference type="HOGENOM" id="CLU_483204_0_0_1"/>
<dbReference type="PROSITE" id="PS51279">
    <property type="entry name" value="BCNT_C"/>
    <property type="match status" value="1"/>
</dbReference>
<feature type="compositionally biased region" description="Gly residues" evidence="3">
    <location>
        <begin position="115"/>
        <end position="130"/>
    </location>
</feature>
<dbReference type="InterPro" id="IPR011421">
    <property type="entry name" value="BCNT-C"/>
</dbReference>
<evidence type="ECO:0000256" key="1">
    <source>
        <dbReference type="ARBA" id="ARBA00010465"/>
    </source>
</evidence>
<keyword evidence="6" id="KW-1185">Reference proteome</keyword>
<accession>A0A0A2L6S3</accession>
<dbReference type="AlphaFoldDB" id="A0A0A2L6S3"/>
<sequence>MNEQPVPPAGPGRGRRDGRTAHRRRKEAWRSRRRQQEAQAAAAATHDARVAELMVRAIQQQVDQEGLQPSADRDARVAELTVRAIQAQLEEFNARGGSARGGRPRGRGRGRGRGDVQGGRHGRGGGGGSGSSRDTDLEGGRGGYDRRGSHGAVHGTGVGDAGQQDPLGDQVPAHQVVREPAPGGGTQLWTRFHTLEEIKFIYIVAPCPSGSTLLLISSDPRTLTMTNPTLLENQDLDEEAYDSAEDEDFELDVAPADSDLSSDADEATEPAKKKRKTETQSQIPKDAELDSGDEATIRKAREKREKKTKGKKPKGKRARDSDEDDGDIDMDDDEGGTGGQEEQRKPLARVDGATVDVDALWEQMNAPQGHTSLQPPQTQQISESAPEPEPTKVQDQGARDAEHEIGHAAHADQMIKIKRTYKFAGEWITEEKVVSKHSAEAKAFLSSGENVEYADANAATANAARNLRRPLRRISRFDPNPTGTIKKSWEKQLVTDDKDARGPKINTVEKSRLDWASYVDSAGIKDELRTHSKAKEGYIGRMDFLGRMEDKREDERRAARLKGV</sequence>
<feature type="region of interest" description="Disordered" evidence="3">
    <location>
        <begin position="226"/>
        <end position="245"/>
    </location>
</feature>
<dbReference type="InterPro" id="IPR027124">
    <property type="entry name" value="Swc5/CFDP1/2"/>
</dbReference>
<evidence type="ECO:0000256" key="3">
    <source>
        <dbReference type="SAM" id="MobiDB-lite"/>
    </source>
</evidence>
<feature type="compositionally biased region" description="Basic and acidic residues" evidence="3">
    <location>
        <begin position="133"/>
        <end position="148"/>
    </location>
</feature>
<gene>
    <name evidence="5" type="ORF">PITC_043770</name>
</gene>
<feature type="compositionally biased region" description="Basic residues" evidence="3">
    <location>
        <begin position="102"/>
        <end position="111"/>
    </location>
</feature>
<evidence type="ECO:0000313" key="5">
    <source>
        <dbReference type="EMBL" id="KGO74876.1"/>
    </source>
</evidence>
<feature type="compositionally biased region" description="Pro residues" evidence="3">
    <location>
        <begin position="1"/>
        <end position="10"/>
    </location>
</feature>
<feature type="region of interest" description="Disordered" evidence="3">
    <location>
        <begin position="1"/>
        <end position="45"/>
    </location>
</feature>
<dbReference type="OMA" id="FLANRIM"/>
<protein>
    <recommendedName>
        <fullName evidence="2">SWR1-complex protein 5</fullName>
    </recommendedName>
</protein>
<evidence type="ECO:0000313" key="6">
    <source>
        <dbReference type="Proteomes" id="UP000030104"/>
    </source>
</evidence>
<feature type="compositionally biased region" description="Polar residues" evidence="3">
    <location>
        <begin position="365"/>
        <end position="383"/>
    </location>
</feature>
<dbReference type="OrthoDB" id="445677at2759"/>
<dbReference type="Proteomes" id="UP000030104">
    <property type="component" value="Unassembled WGS sequence"/>
</dbReference>
<dbReference type="PANTHER" id="PTHR48407:SF1">
    <property type="entry name" value="CRANIOFACIAL DEVELOPMENT PROTEIN 1"/>
    <property type="match status" value="1"/>
</dbReference>
<feature type="compositionally biased region" description="Basic and acidic residues" evidence="3">
    <location>
        <begin position="389"/>
        <end position="411"/>
    </location>
</feature>
<dbReference type="PhylomeDB" id="A0A0A2L6S3"/>
<comment type="similarity">
    <text evidence="1">Belongs to the SWC5 family.</text>
</comment>
<dbReference type="Pfam" id="PF07572">
    <property type="entry name" value="BCNT"/>
    <property type="match status" value="1"/>
</dbReference>